<accession>A0A316GC95</accession>
<evidence type="ECO:0008006" key="4">
    <source>
        <dbReference type="Google" id="ProtNLM"/>
    </source>
</evidence>
<keyword evidence="1" id="KW-0472">Membrane</keyword>
<dbReference type="KEGG" id="salo:EF888_03275"/>
<comment type="caution">
    <text evidence="2">The sequence shown here is derived from an EMBL/GenBank/DDBJ whole genome shotgun (WGS) entry which is preliminary data.</text>
</comment>
<organism evidence="2 3">
    <name type="scientific">Silicimonas algicola</name>
    <dbReference type="NCBI Taxonomy" id="1826607"/>
    <lineage>
        <taxon>Bacteria</taxon>
        <taxon>Pseudomonadati</taxon>
        <taxon>Pseudomonadota</taxon>
        <taxon>Alphaproteobacteria</taxon>
        <taxon>Rhodobacterales</taxon>
        <taxon>Paracoccaceae</taxon>
    </lineage>
</organism>
<keyword evidence="1" id="KW-0812">Transmembrane</keyword>
<evidence type="ECO:0000256" key="1">
    <source>
        <dbReference type="SAM" id="Phobius"/>
    </source>
</evidence>
<feature type="transmembrane region" description="Helical" evidence="1">
    <location>
        <begin position="71"/>
        <end position="88"/>
    </location>
</feature>
<evidence type="ECO:0000313" key="3">
    <source>
        <dbReference type="Proteomes" id="UP000245390"/>
    </source>
</evidence>
<keyword evidence="1" id="KW-1133">Transmembrane helix</keyword>
<dbReference type="AlphaFoldDB" id="A0A316GC95"/>
<reference evidence="2 3" key="1">
    <citation type="submission" date="2018-05" db="EMBL/GenBank/DDBJ databases">
        <title>Genomic Encyclopedia of Type Strains, Phase IV (KMG-IV): sequencing the most valuable type-strain genomes for metagenomic binning, comparative biology and taxonomic classification.</title>
        <authorList>
            <person name="Goeker M."/>
        </authorList>
    </citation>
    <scope>NUCLEOTIDE SEQUENCE [LARGE SCALE GENOMIC DNA]</scope>
    <source>
        <strain evidence="2 3">DSM 103371</strain>
    </source>
</reference>
<keyword evidence="3" id="KW-1185">Reference proteome</keyword>
<evidence type="ECO:0000313" key="2">
    <source>
        <dbReference type="EMBL" id="PWK58551.1"/>
    </source>
</evidence>
<dbReference type="EMBL" id="QGGV01000001">
    <property type="protein sequence ID" value="PWK58551.1"/>
    <property type="molecule type" value="Genomic_DNA"/>
</dbReference>
<dbReference type="Proteomes" id="UP000245390">
    <property type="component" value="Unassembled WGS sequence"/>
</dbReference>
<feature type="transmembrane region" description="Helical" evidence="1">
    <location>
        <begin position="7"/>
        <end position="26"/>
    </location>
</feature>
<sequence length="120" mass="12595">MRNAAALGMIGGILALIMGMVSFGWTEALYRFERLQELTALPENVNLLRGMSVIAPLLAIGGAAMAPYRALWAGIALGAASIAIFIAFDNVFTIFPASMCGLAALLALAAGRPDEPKSHF</sequence>
<name>A0A316GC95_9RHOB</name>
<protein>
    <recommendedName>
        <fullName evidence="4">DoxX-like protein</fullName>
    </recommendedName>
</protein>
<dbReference type="OrthoDB" id="7865446at2"/>
<dbReference type="RefSeq" id="WP_109757434.1">
    <property type="nucleotide sequence ID" value="NZ_CP034588.1"/>
</dbReference>
<feature type="transmembrane region" description="Helical" evidence="1">
    <location>
        <begin position="46"/>
        <end position="64"/>
    </location>
</feature>
<proteinExistence type="predicted"/>
<gene>
    <name evidence="2" type="ORF">C8D95_101365</name>
</gene>